<dbReference type="Proteomes" id="UP000057910">
    <property type="component" value="Unassembled WGS sequence"/>
</dbReference>
<accession>A0ABD4DVF6</accession>
<dbReference type="EMBL" id="LPAD01000100">
    <property type="protein sequence ID" value="KVN76839.1"/>
    <property type="molecule type" value="Genomic_DNA"/>
</dbReference>
<dbReference type="NCBIfam" id="TIGR03352">
    <property type="entry name" value="VI_chp_3"/>
    <property type="match status" value="1"/>
</dbReference>
<protein>
    <recommendedName>
        <fullName evidence="3">Type VI secretion system-associated lipoprotein</fullName>
    </recommendedName>
</protein>
<evidence type="ECO:0008006" key="3">
    <source>
        <dbReference type="Google" id="ProtNLM"/>
    </source>
</evidence>
<dbReference type="InterPro" id="IPR038706">
    <property type="entry name" value="Type_VI_SciN-like_sf"/>
</dbReference>
<name>A0ABD4DVF6_9BURK</name>
<dbReference type="AlphaFoldDB" id="A0ABD4DVF6"/>
<dbReference type="Gene3D" id="2.60.40.4150">
    <property type="entry name" value="Type VI secretion system, lipoprotein SciN"/>
    <property type="match status" value="1"/>
</dbReference>
<dbReference type="InterPro" id="IPR017734">
    <property type="entry name" value="T6SS_SciN"/>
</dbReference>
<dbReference type="PANTHER" id="PTHR37625:SF4">
    <property type="entry name" value="OUTER MEMBRANE LIPOPROTEIN"/>
    <property type="match status" value="1"/>
</dbReference>
<dbReference type="PANTHER" id="PTHR37625">
    <property type="entry name" value="OUTER MEMBRANE LIPOPROTEIN-RELATED"/>
    <property type="match status" value="1"/>
</dbReference>
<dbReference type="Pfam" id="PF12790">
    <property type="entry name" value="T6SS-SciN"/>
    <property type="match status" value="1"/>
</dbReference>
<reference evidence="1 2" key="1">
    <citation type="submission" date="2015-11" db="EMBL/GenBank/DDBJ databases">
        <title>Expanding the genomic diversity of Burkholderia species for the development of highly accurate diagnostics.</title>
        <authorList>
            <person name="Sahl J."/>
            <person name="Keim P."/>
            <person name="Wagner D."/>
        </authorList>
    </citation>
    <scope>NUCLEOTIDE SEQUENCE [LARGE SCALE GENOMIC DNA]</scope>
    <source>
        <strain evidence="1 2">MSMB1585WGS</strain>
    </source>
</reference>
<gene>
    <name evidence="1" type="ORF">WJ68_25090</name>
</gene>
<evidence type="ECO:0000313" key="2">
    <source>
        <dbReference type="Proteomes" id="UP000057910"/>
    </source>
</evidence>
<comment type="caution">
    <text evidence="1">The sequence shown here is derived from an EMBL/GenBank/DDBJ whole genome shotgun (WGS) entry which is preliminary data.</text>
</comment>
<proteinExistence type="predicted"/>
<evidence type="ECO:0000313" key="1">
    <source>
        <dbReference type="EMBL" id="KVN76839.1"/>
    </source>
</evidence>
<organism evidence="1 2">
    <name type="scientific">Burkholderia ubonensis</name>
    <dbReference type="NCBI Taxonomy" id="101571"/>
    <lineage>
        <taxon>Bacteria</taxon>
        <taxon>Pseudomonadati</taxon>
        <taxon>Pseudomonadota</taxon>
        <taxon>Betaproteobacteria</taxon>
        <taxon>Burkholderiales</taxon>
        <taxon>Burkholderiaceae</taxon>
        <taxon>Burkholderia</taxon>
        <taxon>Burkholderia cepacia complex</taxon>
    </lineage>
</organism>
<sequence>MNASPDLNPGGDGRPSPVVVRIYQLAARDDFDRAGFFDLYDHDKVVLGSAAVARTDIAIRPGEQLRFSRELDPKTRDVAVVAAYRDIDAAHWRAVADVSAPGTHALSVELGASAVAISDAYEKPPGYWGKLKKFVKPVWTALGSALSVFPAAAMPNTEMPKMEVPKMER</sequence>